<accession>A0A0C7KNB9</accession>
<dbReference type="RefSeq" id="WP_162474116.1">
    <property type="nucleotide sequence ID" value="NZ_CP066941.1"/>
</dbReference>
<protein>
    <submittedName>
        <fullName evidence="1">Uncharacterized protein</fullName>
    </submittedName>
</protein>
<sequence>MNSIADLFLSDIPDADKAELAEQYADAAESDDERDAWRALAIQYSLAASDQARGHNSGGTP</sequence>
<dbReference type="EMBL" id="LN811400">
    <property type="protein sequence ID" value="CEO96472.1"/>
    <property type="molecule type" value="Genomic_DNA"/>
</dbReference>
<organism evidence="1">
    <name type="scientific">Xanthomonas campestris pv. campestris</name>
    <dbReference type="NCBI Taxonomy" id="340"/>
    <lineage>
        <taxon>Bacteria</taxon>
        <taxon>Pseudomonadati</taxon>
        <taxon>Pseudomonadota</taxon>
        <taxon>Gammaproteobacteria</taxon>
        <taxon>Lysobacterales</taxon>
        <taxon>Lysobacteraceae</taxon>
        <taxon>Xanthomonas</taxon>
    </lineage>
</organism>
<keyword evidence="1" id="KW-0614">Plasmid</keyword>
<proteinExistence type="predicted"/>
<name>A0A0C7KNB9_XANCE</name>
<dbReference type="AlphaFoldDB" id="A0A0C7KNB9"/>
<reference evidence="1" key="1">
    <citation type="submission" date="2015-01" db="EMBL/GenBank/DDBJ databases">
        <authorList>
            <person name="Wibberg Daniel"/>
        </authorList>
    </citation>
    <scope>NUCLEOTIDE SEQUENCE</scope>
    <source>
        <strain evidence="1">B-1459</strain>
        <plasmid evidence="1">I</plasmid>
    </source>
</reference>
<gene>
    <name evidence="1" type="ORF">pXCCB1459_0043</name>
</gene>
<geneLocation type="plasmid" evidence="1">
    <name>I</name>
</geneLocation>
<evidence type="ECO:0000313" key="1">
    <source>
        <dbReference type="EMBL" id="CEO96472.1"/>
    </source>
</evidence>